<reference evidence="3" key="1">
    <citation type="submission" date="2019-12" db="EMBL/GenBank/DDBJ databases">
        <authorList>
            <person name="Awala S.I."/>
            <person name="Rhee S.K."/>
        </authorList>
    </citation>
    <scope>NUCLEOTIDE SEQUENCE [LARGE SCALE GENOMIC DNA]</scope>
    <source>
        <strain evidence="3">IM1</strain>
    </source>
</reference>
<feature type="chain" id="PRO_5032962409" evidence="1">
    <location>
        <begin position="24"/>
        <end position="508"/>
    </location>
</feature>
<evidence type="ECO:0000313" key="2">
    <source>
        <dbReference type="EMBL" id="QJD31177.1"/>
    </source>
</evidence>
<dbReference type="Pfam" id="PF14224">
    <property type="entry name" value="DUF4331"/>
    <property type="match status" value="1"/>
</dbReference>
<sequence>MTIRFEFALAACLVGGIGSGAQAASHREAPLIALDPAADLTDVYAFVSYDPANMNRAPQDRRVTFIMNVNPGQNPADGPNYFNFADDVTYRFNLDNDRDGKAGDIVYEFRFKTEDRPIGGKGGLTSPVPYLGNPAISAALPLQGITALDGPGSEGLTRRQTYTVTENRRGRKTVLFRGLVAVPSNAGPATMPDYESLAAQGMYTDAGKGIRVFAGQRAETFYIDLGATFDTLNLRRSPPVLPGTDDGDNVNPFGINRFAGANISTIALEVPISRITSDGQAANDANKYLGLYASTSRQKTRVLRSRGMPRNSGDQVQVARLANPLINELIINTPAKDFWNAQEPEKEVQFQEFYKAPVVAAAFDLVFGSFGVKAPATPRVDLLQVFLKYPGQAVAGNDCGSPCSELLRLDLSVPPTPPLGQRRLGAALGGDPAGFPNGRRPNDDVTDIAIRVVGGADYVAIKAGDGVNFLEGAPGAGLPQGPGNHLGTTATGIASEFPFLPTPYPGRS</sequence>
<evidence type="ECO:0000256" key="1">
    <source>
        <dbReference type="SAM" id="SignalP"/>
    </source>
</evidence>
<dbReference type="Proteomes" id="UP000503004">
    <property type="component" value="Chromosome"/>
</dbReference>
<keyword evidence="1" id="KW-0732">Signal</keyword>
<organism evidence="2 3">
    <name type="scientific">Methylococcus geothermalis</name>
    <dbReference type="NCBI Taxonomy" id="2681310"/>
    <lineage>
        <taxon>Bacteria</taxon>
        <taxon>Pseudomonadati</taxon>
        <taxon>Pseudomonadota</taxon>
        <taxon>Gammaproteobacteria</taxon>
        <taxon>Methylococcales</taxon>
        <taxon>Methylococcaceae</taxon>
        <taxon>Methylococcus</taxon>
    </lineage>
</organism>
<evidence type="ECO:0000313" key="3">
    <source>
        <dbReference type="Proteomes" id="UP000503004"/>
    </source>
</evidence>
<accession>A0A858QB83</accession>
<dbReference type="EMBL" id="CP046565">
    <property type="protein sequence ID" value="QJD31177.1"/>
    <property type="molecule type" value="Genomic_DNA"/>
</dbReference>
<dbReference type="KEGG" id="metu:GNH96_15325"/>
<dbReference type="RefSeq" id="WP_169604444.1">
    <property type="nucleotide sequence ID" value="NZ_CP046565.1"/>
</dbReference>
<keyword evidence="3" id="KW-1185">Reference proteome</keyword>
<name>A0A858QB83_9GAMM</name>
<protein>
    <submittedName>
        <fullName evidence="2">DUF4331 domain-containing protein</fullName>
    </submittedName>
</protein>
<gene>
    <name evidence="2" type="ORF">GNH96_15325</name>
</gene>
<proteinExistence type="predicted"/>
<dbReference type="InterPro" id="IPR025566">
    <property type="entry name" value="DUF4331"/>
</dbReference>
<feature type="signal peptide" evidence="1">
    <location>
        <begin position="1"/>
        <end position="23"/>
    </location>
</feature>
<dbReference type="AlphaFoldDB" id="A0A858QB83"/>